<name>A0A1I6UH52_9BACI</name>
<sequence>MPIIRQESLFSIKELYAMEPTQRYDAIISVIDIDHIYREVSKKSR</sequence>
<feature type="non-terminal residue" evidence="1">
    <location>
        <position position="45"/>
    </location>
</feature>
<evidence type="ECO:0000313" key="2">
    <source>
        <dbReference type="Proteomes" id="UP000199139"/>
    </source>
</evidence>
<proteinExistence type="predicted"/>
<organism evidence="1 2">
    <name type="scientific">Halolactibacillus miurensis</name>
    <dbReference type="NCBI Taxonomy" id="306541"/>
    <lineage>
        <taxon>Bacteria</taxon>
        <taxon>Bacillati</taxon>
        <taxon>Bacillota</taxon>
        <taxon>Bacilli</taxon>
        <taxon>Bacillales</taxon>
        <taxon>Bacillaceae</taxon>
        <taxon>Halolactibacillus</taxon>
    </lineage>
</organism>
<dbReference type="Proteomes" id="UP000199139">
    <property type="component" value="Unassembled WGS sequence"/>
</dbReference>
<evidence type="ECO:0000313" key="1">
    <source>
        <dbReference type="EMBL" id="SFT00770.1"/>
    </source>
</evidence>
<reference evidence="1 2" key="1">
    <citation type="submission" date="2016-10" db="EMBL/GenBank/DDBJ databases">
        <authorList>
            <person name="de Groot N.N."/>
        </authorList>
    </citation>
    <scope>NUCLEOTIDE SEQUENCE [LARGE SCALE GENOMIC DNA]</scope>
    <source>
        <strain evidence="1 2">DSM 17074</strain>
    </source>
</reference>
<gene>
    <name evidence="1" type="ORF">SAMN05421668_12636</name>
</gene>
<dbReference type="AlphaFoldDB" id="A0A1I6UH52"/>
<protein>
    <submittedName>
        <fullName evidence="1">Transposase</fullName>
    </submittedName>
</protein>
<dbReference type="EMBL" id="FPAI01000026">
    <property type="protein sequence ID" value="SFT00770.1"/>
    <property type="molecule type" value="Genomic_DNA"/>
</dbReference>
<accession>A0A1I6UH52</accession>